<evidence type="ECO:0000256" key="2">
    <source>
        <dbReference type="ARBA" id="ARBA00008854"/>
    </source>
</evidence>
<protein>
    <recommendedName>
        <fullName evidence="8">LemA family protein</fullName>
    </recommendedName>
</protein>
<dbReference type="RefSeq" id="WP_172207483.1">
    <property type="nucleotide sequence ID" value="NZ_BLLI01000005.1"/>
</dbReference>
<reference evidence="6 7" key="1">
    <citation type="submission" date="2020-02" db="EMBL/GenBank/DDBJ databases">
        <title>Draft genome sequence of Lactococcus sp. Hs30E4-3.</title>
        <authorList>
            <person name="Noda S."/>
            <person name="Yuki M."/>
            <person name="Ohkuma M."/>
        </authorList>
    </citation>
    <scope>NUCLEOTIDE SEQUENCE [LARGE SCALE GENOMIC DNA]</scope>
    <source>
        <strain evidence="6 7">Hs30E4-3</strain>
    </source>
</reference>
<dbReference type="Pfam" id="PF04011">
    <property type="entry name" value="LemA"/>
    <property type="match status" value="1"/>
</dbReference>
<dbReference type="Proteomes" id="UP000480303">
    <property type="component" value="Unassembled WGS sequence"/>
</dbReference>
<dbReference type="InterPro" id="IPR023353">
    <property type="entry name" value="LemA-like_dom_sf"/>
</dbReference>
<evidence type="ECO:0000313" key="6">
    <source>
        <dbReference type="EMBL" id="GFH41767.1"/>
    </source>
</evidence>
<dbReference type="SUPFAM" id="SSF140478">
    <property type="entry name" value="LemA-like"/>
    <property type="match status" value="1"/>
</dbReference>
<sequence length="196" mass="21492">MNFIKKNGLVVGLVAVLALVIVAFFGLGNGIAKQENNVDEAYANIDTQLQRRNDLIPNLVEVVKGYANHEDKIFEEIANAQNAMKQASTVSETATANSQLTSAYRAMVALQVSYPDIKADKQFIQLSDEIAGTENRIAVARTRYNKVVKTYNTKISMFPSSIVASMKGADKAEYFTADESAKNAPKVNFETDDSDK</sequence>
<proteinExistence type="inferred from homology"/>
<evidence type="ECO:0000256" key="1">
    <source>
        <dbReference type="ARBA" id="ARBA00004167"/>
    </source>
</evidence>
<dbReference type="GO" id="GO:0016020">
    <property type="term" value="C:membrane"/>
    <property type="evidence" value="ECO:0007669"/>
    <property type="project" value="UniProtKB-SubCell"/>
</dbReference>
<dbReference type="PANTHER" id="PTHR34478:SF2">
    <property type="entry name" value="MEMBRANE PROTEIN"/>
    <property type="match status" value="1"/>
</dbReference>
<accession>A0A6A0BD71</accession>
<comment type="subcellular location">
    <subcellularLocation>
        <location evidence="1">Membrane</location>
        <topology evidence="1">Single-pass membrane protein</topology>
    </subcellularLocation>
</comment>
<keyword evidence="4" id="KW-1133">Transmembrane helix</keyword>
<organism evidence="6 7">
    <name type="scientific">Pseudolactococcus hodotermopsidis</name>
    <dbReference type="NCBI Taxonomy" id="2709157"/>
    <lineage>
        <taxon>Bacteria</taxon>
        <taxon>Bacillati</taxon>
        <taxon>Bacillota</taxon>
        <taxon>Bacilli</taxon>
        <taxon>Lactobacillales</taxon>
        <taxon>Streptococcaceae</taxon>
        <taxon>Pseudolactococcus</taxon>
    </lineage>
</organism>
<keyword evidence="5" id="KW-0472">Membrane</keyword>
<evidence type="ECO:0008006" key="8">
    <source>
        <dbReference type="Google" id="ProtNLM"/>
    </source>
</evidence>
<gene>
    <name evidence="6" type="ORF">Hs30E_03180</name>
</gene>
<dbReference type="InterPro" id="IPR007156">
    <property type="entry name" value="MamQ_LemA"/>
</dbReference>
<comment type="similarity">
    <text evidence="2">Belongs to the LemA family.</text>
</comment>
<keyword evidence="7" id="KW-1185">Reference proteome</keyword>
<comment type="caution">
    <text evidence="6">The sequence shown here is derived from an EMBL/GenBank/DDBJ whole genome shotgun (WGS) entry which is preliminary data.</text>
</comment>
<dbReference type="PANTHER" id="PTHR34478">
    <property type="entry name" value="PROTEIN LEMA"/>
    <property type="match status" value="1"/>
</dbReference>
<evidence type="ECO:0000256" key="4">
    <source>
        <dbReference type="ARBA" id="ARBA00022989"/>
    </source>
</evidence>
<dbReference type="EMBL" id="BLLI01000005">
    <property type="protein sequence ID" value="GFH41767.1"/>
    <property type="molecule type" value="Genomic_DNA"/>
</dbReference>
<evidence type="ECO:0000256" key="3">
    <source>
        <dbReference type="ARBA" id="ARBA00022692"/>
    </source>
</evidence>
<evidence type="ECO:0000313" key="7">
    <source>
        <dbReference type="Proteomes" id="UP000480303"/>
    </source>
</evidence>
<name>A0A6A0BD71_9LACT</name>
<evidence type="ECO:0000256" key="5">
    <source>
        <dbReference type="ARBA" id="ARBA00023136"/>
    </source>
</evidence>
<dbReference type="Gene3D" id="1.20.1440.20">
    <property type="entry name" value="LemA-like domain"/>
    <property type="match status" value="1"/>
</dbReference>
<keyword evidence="3" id="KW-0812">Transmembrane</keyword>
<dbReference type="AlphaFoldDB" id="A0A6A0BD71"/>